<reference evidence="2 4" key="2">
    <citation type="submission" date="2018-06" db="EMBL/GenBank/DDBJ databases">
        <authorList>
            <consortium name="Pathogen Informatics"/>
            <person name="Doyle S."/>
        </authorList>
    </citation>
    <scope>NUCLEOTIDE SEQUENCE [LARGE SCALE GENOMIC DNA]</scope>
    <source>
        <strain evidence="2 4">NCTC13832</strain>
    </source>
</reference>
<dbReference type="EMBL" id="JXWY01000033">
    <property type="protein sequence ID" value="KIX90892.1"/>
    <property type="molecule type" value="Genomic_DNA"/>
</dbReference>
<evidence type="ECO:0000313" key="1">
    <source>
        <dbReference type="EMBL" id="KIX90892.1"/>
    </source>
</evidence>
<sequence>MIGISACLIGEAVRYDGGHKQQTQLKQLVDNGEAIAICPEVLGGLSVPREPSEMINGDGVSVWSGQSQVATQSGKDVTQAFKQGAQDALKILQQHDIDTVILKEGSPSCGSTEVYDGQFNGTKRQGVGVTTALFEQHGIRVYNEHNWHTTFHK</sequence>
<reference evidence="1 3" key="1">
    <citation type="submission" date="2015-01" db="EMBL/GenBank/DDBJ databases">
        <authorList>
            <person name="Guo J."/>
        </authorList>
    </citation>
    <scope>NUCLEOTIDE SEQUENCE [LARGE SCALE GENOMIC DNA]</scope>
    <source>
        <strain evidence="1 3">DSM 22147</strain>
    </source>
</reference>
<dbReference type="Pfam" id="PF04463">
    <property type="entry name" value="2-thiour_desulf"/>
    <property type="match status" value="1"/>
</dbReference>
<dbReference type="InterPro" id="IPR007553">
    <property type="entry name" value="2-thiour_desulf"/>
</dbReference>
<accession>A0A0D6XQP6</accession>
<gene>
    <name evidence="2" type="ORF">NCTC13832_02291</name>
    <name evidence="1" type="ORF">TP70_05285</name>
</gene>
<name>A0A0D6XQP6_9STAP</name>
<dbReference type="PANTHER" id="PTHR30087:SF1">
    <property type="entry name" value="HYPOTHETICAL CYTOSOLIC PROTEIN"/>
    <property type="match status" value="1"/>
</dbReference>
<protein>
    <submittedName>
        <fullName evidence="2">Uncharacterized conserved protein</fullName>
    </submittedName>
</protein>
<proteinExistence type="predicted"/>
<evidence type="ECO:0000313" key="3">
    <source>
        <dbReference type="Proteomes" id="UP000032366"/>
    </source>
</evidence>
<evidence type="ECO:0000313" key="4">
    <source>
        <dbReference type="Proteomes" id="UP000254100"/>
    </source>
</evidence>
<organism evidence="2 4">
    <name type="scientific">Staphylococcus microti</name>
    <dbReference type="NCBI Taxonomy" id="569857"/>
    <lineage>
        <taxon>Bacteria</taxon>
        <taxon>Bacillati</taxon>
        <taxon>Bacillota</taxon>
        <taxon>Bacilli</taxon>
        <taxon>Bacillales</taxon>
        <taxon>Staphylococcaceae</taxon>
        <taxon>Staphylococcus</taxon>
    </lineage>
</organism>
<dbReference type="EMBL" id="UHDT01000001">
    <property type="protein sequence ID" value="SUM58538.1"/>
    <property type="molecule type" value="Genomic_DNA"/>
</dbReference>
<dbReference type="PANTHER" id="PTHR30087">
    <property type="entry name" value="INNER MEMBRANE PROTEIN"/>
    <property type="match status" value="1"/>
</dbReference>
<dbReference type="STRING" id="569857.TP70_05285"/>
<evidence type="ECO:0000313" key="2">
    <source>
        <dbReference type="EMBL" id="SUM58538.1"/>
    </source>
</evidence>
<keyword evidence="3" id="KW-1185">Reference proteome</keyword>
<dbReference type="Proteomes" id="UP000032366">
    <property type="component" value="Unassembled WGS sequence"/>
</dbReference>
<dbReference type="OrthoDB" id="9797779at2"/>
<dbReference type="AlphaFoldDB" id="A0A0D6XQP6"/>
<dbReference type="Proteomes" id="UP000254100">
    <property type="component" value="Unassembled WGS sequence"/>
</dbReference>
<dbReference type="RefSeq" id="WP_044360127.1">
    <property type="nucleotide sequence ID" value="NZ_JXWY01000033.1"/>
</dbReference>